<feature type="region of interest" description="Disordered" evidence="1">
    <location>
        <begin position="21"/>
        <end position="42"/>
    </location>
</feature>
<keyword evidence="3" id="KW-1185">Reference proteome</keyword>
<evidence type="ECO:0000256" key="1">
    <source>
        <dbReference type="SAM" id="MobiDB-lite"/>
    </source>
</evidence>
<evidence type="ECO:0000313" key="3">
    <source>
        <dbReference type="Proteomes" id="UP000634136"/>
    </source>
</evidence>
<evidence type="ECO:0000313" key="2">
    <source>
        <dbReference type="EMBL" id="KAF7821531.1"/>
    </source>
</evidence>
<organism evidence="2 3">
    <name type="scientific">Senna tora</name>
    <dbReference type="NCBI Taxonomy" id="362788"/>
    <lineage>
        <taxon>Eukaryota</taxon>
        <taxon>Viridiplantae</taxon>
        <taxon>Streptophyta</taxon>
        <taxon>Embryophyta</taxon>
        <taxon>Tracheophyta</taxon>
        <taxon>Spermatophyta</taxon>
        <taxon>Magnoliopsida</taxon>
        <taxon>eudicotyledons</taxon>
        <taxon>Gunneridae</taxon>
        <taxon>Pentapetalae</taxon>
        <taxon>rosids</taxon>
        <taxon>fabids</taxon>
        <taxon>Fabales</taxon>
        <taxon>Fabaceae</taxon>
        <taxon>Caesalpinioideae</taxon>
        <taxon>Cassia clade</taxon>
        <taxon>Senna</taxon>
    </lineage>
</organism>
<dbReference type="Proteomes" id="UP000634136">
    <property type="component" value="Unassembled WGS sequence"/>
</dbReference>
<proteinExistence type="predicted"/>
<dbReference type="EMBL" id="JAAIUW010000008">
    <property type="protein sequence ID" value="KAF7821531.1"/>
    <property type="molecule type" value="Genomic_DNA"/>
</dbReference>
<dbReference type="AlphaFoldDB" id="A0A834TIF9"/>
<comment type="caution">
    <text evidence="2">The sequence shown here is derived from an EMBL/GenBank/DDBJ whole genome shotgun (WGS) entry which is preliminary data.</text>
</comment>
<gene>
    <name evidence="2" type="ORF">G2W53_026986</name>
</gene>
<protein>
    <submittedName>
        <fullName evidence="2">Uncharacterized protein</fullName>
    </submittedName>
</protein>
<sequence>MGRERRRVEGWRVTVCRGVEKETEKRGTKKKGYGSVLEKVED</sequence>
<reference evidence="2" key="1">
    <citation type="submission" date="2020-09" db="EMBL/GenBank/DDBJ databases">
        <title>Genome-Enabled Discovery of Anthraquinone Biosynthesis in Senna tora.</title>
        <authorList>
            <person name="Kang S.-H."/>
            <person name="Pandey R.P."/>
            <person name="Lee C.-M."/>
            <person name="Sim J.-S."/>
            <person name="Jeong J.-T."/>
            <person name="Choi B.-S."/>
            <person name="Jung M."/>
            <person name="Ginzburg D."/>
            <person name="Zhao K."/>
            <person name="Won S.Y."/>
            <person name="Oh T.-J."/>
            <person name="Yu Y."/>
            <person name="Kim N.-H."/>
            <person name="Lee O.R."/>
            <person name="Lee T.-H."/>
            <person name="Bashyal P."/>
            <person name="Kim T.-S."/>
            <person name="Lee W.-H."/>
            <person name="Kawkins C."/>
            <person name="Kim C.-K."/>
            <person name="Kim J.S."/>
            <person name="Ahn B.O."/>
            <person name="Rhee S.Y."/>
            <person name="Sohng J.K."/>
        </authorList>
    </citation>
    <scope>NUCLEOTIDE SEQUENCE</scope>
    <source>
        <tissue evidence="2">Leaf</tissue>
    </source>
</reference>
<name>A0A834TIF9_9FABA</name>
<accession>A0A834TIF9</accession>